<gene>
    <name evidence="2" type="ORF">L195_g051631</name>
</gene>
<feature type="region of interest" description="Disordered" evidence="1">
    <location>
        <begin position="182"/>
        <end position="336"/>
    </location>
</feature>
<organism evidence="2 3">
    <name type="scientific">Trifolium pratense</name>
    <name type="common">Red clover</name>
    <dbReference type="NCBI Taxonomy" id="57577"/>
    <lineage>
        <taxon>Eukaryota</taxon>
        <taxon>Viridiplantae</taxon>
        <taxon>Streptophyta</taxon>
        <taxon>Embryophyta</taxon>
        <taxon>Tracheophyta</taxon>
        <taxon>Spermatophyta</taxon>
        <taxon>Magnoliopsida</taxon>
        <taxon>eudicotyledons</taxon>
        <taxon>Gunneridae</taxon>
        <taxon>Pentapetalae</taxon>
        <taxon>rosids</taxon>
        <taxon>fabids</taxon>
        <taxon>Fabales</taxon>
        <taxon>Fabaceae</taxon>
        <taxon>Papilionoideae</taxon>
        <taxon>50 kb inversion clade</taxon>
        <taxon>NPAAA clade</taxon>
        <taxon>Hologalegina</taxon>
        <taxon>IRL clade</taxon>
        <taxon>Trifolieae</taxon>
        <taxon>Trifolium</taxon>
    </lineage>
</organism>
<dbReference type="ExpressionAtlas" id="A0A2K3K0S0">
    <property type="expression patterns" value="baseline"/>
</dbReference>
<evidence type="ECO:0000313" key="3">
    <source>
        <dbReference type="Proteomes" id="UP000236291"/>
    </source>
</evidence>
<reference evidence="2 3" key="2">
    <citation type="journal article" date="2017" name="Front. Plant Sci.">
        <title>Gene Classification and Mining of Molecular Markers Useful in Red Clover (Trifolium pratense) Breeding.</title>
        <authorList>
            <person name="Istvanek J."/>
            <person name="Dluhosova J."/>
            <person name="Dluhos P."/>
            <person name="Patkova L."/>
            <person name="Nedelnik J."/>
            <person name="Repkova J."/>
        </authorList>
    </citation>
    <scope>NUCLEOTIDE SEQUENCE [LARGE SCALE GENOMIC DNA]</scope>
    <source>
        <strain evidence="3">cv. Tatra</strain>
        <tissue evidence="2">Young leaves</tissue>
    </source>
</reference>
<evidence type="ECO:0000256" key="1">
    <source>
        <dbReference type="SAM" id="MobiDB-lite"/>
    </source>
</evidence>
<feature type="compositionally biased region" description="Acidic residues" evidence="1">
    <location>
        <begin position="132"/>
        <end position="148"/>
    </location>
</feature>
<dbReference type="AlphaFoldDB" id="A0A2K3K0S0"/>
<feature type="region of interest" description="Disordered" evidence="1">
    <location>
        <begin position="105"/>
        <end position="163"/>
    </location>
</feature>
<dbReference type="EMBL" id="ASHM01081538">
    <property type="protein sequence ID" value="PNX59856.1"/>
    <property type="molecule type" value="Genomic_DNA"/>
</dbReference>
<evidence type="ECO:0000313" key="2">
    <source>
        <dbReference type="EMBL" id="PNX59856.1"/>
    </source>
</evidence>
<dbReference type="Proteomes" id="UP000236291">
    <property type="component" value="Unassembled WGS sequence"/>
</dbReference>
<name>A0A2K3K0S0_TRIPR</name>
<reference evidence="2 3" key="1">
    <citation type="journal article" date="2014" name="Am. J. Bot.">
        <title>Genome assembly and annotation for red clover (Trifolium pratense; Fabaceae).</title>
        <authorList>
            <person name="Istvanek J."/>
            <person name="Jaros M."/>
            <person name="Krenek A."/>
            <person name="Repkova J."/>
        </authorList>
    </citation>
    <scope>NUCLEOTIDE SEQUENCE [LARGE SCALE GENOMIC DNA]</scope>
    <source>
        <strain evidence="3">cv. Tatra</strain>
        <tissue evidence="2">Young leaves</tissue>
    </source>
</reference>
<feature type="non-terminal residue" evidence="2">
    <location>
        <position position="1"/>
    </location>
</feature>
<comment type="caution">
    <text evidence="2">The sequence shown here is derived from an EMBL/GenBank/DDBJ whole genome shotgun (WGS) entry which is preliminary data.</text>
</comment>
<proteinExistence type="predicted"/>
<feature type="compositionally biased region" description="Polar residues" evidence="1">
    <location>
        <begin position="262"/>
        <end position="271"/>
    </location>
</feature>
<feature type="compositionally biased region" description="Basic and acidic residues" evidence="1">
    <location>
        <begin position="115"/>
        <end position="126"/>
    </location>
</feature>
<accession>A0A2K3K0S0</accession>
<feature type="non-terminal residue" evidence="2">
    <location>
        <position position="336"/>
    </location>
</feature>
<feature type="compositionally biased region" description="Pro residues" evidence="1">
    <location>
        <begin position="247"/>
        <end position="258"/>
    </location>
</feature>
<protein>
    <submittedName>
        <fullName evidence="2">Uncharacterized protein</fullName>
    </submittedName>
</protein>
<sequence>FLTKMHLINTKVVQSAQEFSVRLEDRLYVDGYPLISELDAEEVIQDYLKGLQDEGFAVTREMVPKAPENLYKPRQRKSKRKADTQEVIVQPDLLAQKKIKVEQSMAEQRTKRKHEAAVEKIAEESSQKPINLDEDESDSEETSSDEETVAARLRKRPVPVTKGKTPKYVFNEAEIGVGYTKPLRTIHPNPINISSSDNSEELACSSNKSQQKDKQVPSDNPFSELEKHLSPDSLNNHPFTHETAKPTSPPKPKSPPTQPQQENSTKPSSEPQPDISPAPINSPTKQPSPRKSPEPTSEPTSAEQAPELNPNPSTEHVSPERLHTCALCPSEADVVI</sequence>
<feature type="compositionally biased region" description="Low complexity" evidence="1">
    <location>
        <begin position="188"/>
        <end position="197"/>
    </location>
</feature>
<feature type="compositionally biased region" description="Polar residues" evidence="1">
    <location>
        <begin position="279"/>
        <end position="303"/>
    </location>
</feature>